<dbReference type="EMBL" id="GIFC01007132">
    <property type="protein sequence ID" value="MXU89215.1"/>
    <property type="molecule type" value="Transcribed_RNA"/>
</dbReference>
<reference evidence="1" key="1">
    <citation type="submission" date="2019-12" db="EMBL/GenBank/DDBJ databases">
        <title>An insight into the sialome of adult female Ixodes ricinus ticks feeding for 6 days.</title>
        <authorList>
            <person name="Perner J."/>
            <person name="Ribeiro J.M.C."/>
        </authorList>
    </citation>
    <scope>NUCLEOTIDE SEQUENCE</scope>
    <source>
        <strain evidence="1">Semi-engorged</strain>
        <tissue evidence="1">Salivary glands</tissue>
    </source>
</reference>
<accession>A0A6B0UHR6</accession>
<dbReference type="AlphaFoldDB" id="A0A6B0UHR6"/>
<evidence type="ECO:0000313" key="1">
    <source>
        <dbReference type="EMBL" id="MXU89215.1"/>
    </source>
</evidence>
<organism evidence="1">
    <name type="scientific">Ixodes ricinus</name>
    <name type="common">Common tick</name>
    <name type="synonym">Acarus ricinus</name>
    <dbReference type="NCBI Taxonomy" id="34613"/>
    <lineage>
        <taxon>Eukaryota</taxon>
        <taxon>Metazoa</taxon>
        <taxon>Ecdysozoa</taxon>
        <taxon>Arthropoda</taxon>
        <taxon>Chelicerata</taxon>
        <taxon>Arachnida</taxon>
        <taxon>Acari</taxon>
        <taxon>Parasitiformes</taxon>
        <taxon>Ixodida</taxon>
        <taxon>Ixodoidea</taxon>
        <taxon>Ixodidae</taxon>
        <taxon>Ixodinae</taxon>
        <taxon>Ixodes</taxon>
    </lineage>
</organism>
<name>A0A6B0UHR6_IXORI</name>
<sequence>MLSTMQFKVKRLSSLLFIAANSAEWVACLMTAYYGVYCAEKWCNSPSKQLGVLILPVSNKRQVSLYIKLLSTFETGSIEIYDLSIFPLQHRNGLRMQSARTSEACR</sequence>
<proteinExistence type="predicted"/>
<protein>
    <submittedName>
        <fullName evidence="1">Putative secreted protein</fullName>
    </submittedName>
</protein>